<proteinExistence type="predicted"/>
<organism evidence="2 3">
    <name type="scientific">Catellatospora coxensis</name>
    <dbReference type="NCBI Taxonomy" id="310354"/>
    <lineage>
        <taxon>Bacteria</taxon>
        <taxon>Bacillati</taxon>
        <taxon>Actinomycetota</taxon>
        <taxon>Actinomycetes</taxon>
        <taxon>Micromonosporales</taxon>
        <taxon>Micromonosporaceae</taxon>
        <taxon>Catellatospora</taxon>
    </lineage>
</organism>
<sequence>MIDGADLRRARRYVDVTLEHLASQGGKSPSHLSRIEGGRREVTPNIVALYERVLGFRIGGPDDPSIPTVGDVDRRSALKLAGATVFGGAAVEPVVADVEDTAQWLAWEIWHRGSGPAISEAVVPIERIPAMRQLVAVRQVLRDQDGLLRFSTPGLIDFHIASRVFGGIATGRRGDLETAQTSHETDQIIRSFVERDTMAADTLGRWMRTGATPVLRVNAAGILAKLRTPEAADAVAGALRTDEGARHLYLAAVAHRVLGLAWDDALRYATTPSYTEDYAARLVNELRNPRDPAARWCSAVLLGHLNVADRDPVKAAVAENLRTEDSRENLRTMAALLAGADPVTA</sequence>
<dbReference type="PROSITE" id="PS50943">
    <property type="entry name" value="HTH_CROC1"/>
    <property type="match status" value="1"/>
</dbReference>
<dbReference type="GO" id="GO:0003677">
    <property type="term" value="F:DNA binding"/>
    <property type="evidence" value="ECO:0007669"/>
    <property type="project" value="InterPro"/>
</dbReference>
<dbReference type="Gene3D" id="1.10.260.40">
    <property type="entry name" value="lambda repressor-like DNA-binding domains"/>
    <property type="match status" value="1"/>
</dbReference>
<gene>
    <name evidence="2" type="ORF">Cco03nite_64300</name>
</gene>
<dbReference type="RefSeq" id="WP_203697106.1">
    <property type="nucleotide sequence ID" value="NZ_BAAALC010000063.1"/>
</dbReference>
<dbReference type="CDD" id="cd00093">
    <property type="entry name" value="HTH_XRE"/>
    <property type="match status" value="1"/>
</dbReference>
<dbReference type="SMART" id="SM00530">
    <property type="entry name" value="HTH_XRE"/>
    <property type="match status" value="1"/>
</dbReference>
<dbReference type="SUPFAM" id="SSF47413">
    <property type="entry name" value="lambda repressor-like DNA-binding domains"/>
    <property type="match status" value="1"/>
</dbReference>
<dbReference type="InterPro" id="IPR001387">
    <property type="entry name" value="Cro/C1-type_HTH"/>
</dbReference>
<evidence type="ECO:0000313" key="2">
    <source>
        <dbReference type="EMBL" id="GIG09730.1"/>
    </source>
</evidence>
<evidence type="ECO:0000313" key="3">
    <source>
        <dbReference type="Proteomes" id="UP000630887"/>
    </source>
</evidence>
<dbReference type="InterPro" id="IPR010982">
    <property type="entry name" value="Lambda_DNA-bd_dom_sf"/>
</dbReference>
<accession>A0A8J3L875</accession>
<dbReference type="Proteomes" id="UP000630887">
    <property type="component" value="Unassembled WGS sequence"/>
</dbReference>
<reference evidence="2 3" key="1">
    <citation type="submission" date="2021-01" db="EMBL/GenBank/DDBJ databases">
        <title>Whole genome shotgun sequence of Catellatospora coxensis NBRC 107359.</title>
        <authorList>
            <person name="Komaki H."/>
            <person name="Tamura T."/>
        </authorList>
    </citation>
    <scope>NUCLEOTIDE SEQUENCE [LARGE SCALE GENOMIC DNA]</scope>
    <source>
        <strain evidence="2 3">NBRC 107359</strain>
    </source>
</reference>
<name>A0A8J3L875_9ACTN</name>
<dbReference type="AlphaFoldDB" id="A0A8J3L875"/>
<dbReference type="EMBL" id="BONI01000071">
    <property type="protein sequence ID" value="GIG09730.1"/>
    <property type="molecule type" value="Genomic_DNA"/>
</dbReference>
<protein>
    <recommendedName>
        <fullName evidence="1">HTH cro/C1-type domain-containing protein</fullName>
    </recommendedName>
</protein>
<evidence type="ECO:0000259" key="1">
    <source>
        <dbReference type="PROSITE" id="PS50943"/>
    </source>
</evidence>
<feature type="domain" description="HTH cro/C1-type" evidence="1">
    <location>
        <begin position="7"/>
        <end position="61"/>
    </location>
</feature>
<comment type="caution">
    <text evidence="2">The sequence shown here is derived from an EMBL/GenBank/DDBJ whole genome shotgun (WGS) entry which is preliminary data.</text>
</comment>
<keyword evidence="3" id="KW-1185">Reference proteome</keyword>